<dbReference type="EMBL" id="CP121689">
    <property type="protein sequence ID" value="WZL75393.1"/>
    <property type="molecule type" value="Genomic_DNA"/>
</dbReference>
<comment type="catalytic activity">
    <reaction evidence="1 10 11">
        <text>D-ribulose 5-phosphate = D-xylulose 5-phosphate</text>
        <dbReference type="Rhea" id="RHEA:13677"/>
        <dbReference type="ChEBI" id="CHEBI:57737"/>
        <dbReference type="ChEBI" id="CHEBI:58121"/>
        <dbReference type="EC" id="5.1.3.1"/>
    </reaction>
</comment>
<organism evidence="12 13">
    <name type="scientific">Thermatribacter velox</name>
    <dbReference type="NCBI Taxonomy" id="3039681"/>
    <lineage>
        <taxon>Bacteria</taxon>
        <taxon>Pseudomonadati</taxon>
        <taxon>Atribacterota</taxon>
        <taxon>Atribacteria</taxon>
        <taxon>Atribacterales</taxon>
        <taxon>Thermatribacteraceae</taxon>
        <taxon>Thermatribacter</taxon>
    </lineage>
</organism>
<comment type="similarity">
    <text evidence="6 10 11">Belongs to the ribulose-phosphate 3-epimerase family.</text>
</comment>
<proteinExistence type="inferred from homology"/>
<feature type="binding site" evidence="10">
    <location>
        <position position="66"/>
    </location>
    <ligand>
        <name>substrate</name>
    </ligand>
</feature>
<dbReference type="PIRSF" id="PIRSF001461">
    <property type="entry name" value="RPE"/>
    <property type="match status" value="1"/>
</dbReference>
<name>A0ABZ2YCE8_9BACT</name>
<feature type="binding site" evidence="10">
    <location>
        <begin position="142"/>
        <end position="145"/>
    </location>
    <ligand>
        <name>substrate</name>
    </ligand>
</feature>
<gene>
    <name evidence="10 12" type="primary">rpe</name>
    <name evidence="12" type="ORF">QBE54_07290</name>
</gene>
<dbReference type="PROSITE" id="PS01086">
    <property type="entry name" value="RIBUL_P_3_EPIMER_2"/>
    <property type="match status" value="1"/>
</dbReference>
<feature type="binding site" evidence="10">
    <location>
        <position position="66"/>
    </location>
    <ligand>
        <name>a divalent metal cation</name>
        <dbReference type="ChEBI" id="CHEBI:60240"/>
    </ligand>
</feature>
<dbReference type="NCBIfam" id="NF004076">
    <property type="entry name" value="PRK05581.1-4"/>
    <property type="match status" value="1"/>
</dbReference>
<feature type="binding site" evidence="10">
    <location>
        <begin position="175"/>
        <end position="177"/>
    </location>
    <ligand>
        <name>substrate</name>
    </ligand>
</feature>
<keyword evidence="8 10" id="KW-0479">Metal-binding</keyword>
<dbReference type="CDD" id="cd00429">
    <property type="entry name" value="RPE"/>
    <property type="match status" value="1"/>
</dbReference>
<dbReference type="HAMAP" id="MF_02227">
    <property type="entry name" value="RPE"/>
    <property type="match status" value="1"/>
</dbReference>
<dbReference type="Proteomes" id="UP001461341">
    <property type="component" value="Chromosome"/>
</dbReference>
<evidence type="ECO:0000256" key="9">
    <source>
        <dbReference type="ARBA" id="ARBA00023235"/>
    </source>
</evidence>
<evidence type="ECO:0000256" key="10">
    <source>
        <dbReference type="HAMAP-Rule" id="MF_02227"/>
    </source>
</evidence>
<dbReference type="RefSeq" id="WP_369017540.1">
    <property type="nucleotide sequence ID" value="NZ_CP121689.1"/>
</dbReference>
<feature type="binding site" evidence="10">
    <location>
        <position position="33"/>
    </location>
    <ligand>
        <name>a divalent metal cation</name>
        <dbReference type="ChEBI" id="CHEBI:60240"/>
    </ligand>
</feature>
<keyword evidence="9 10" id="KW-0413">Isomerase</keyword>
<evidence type="ECO:0000256" key="11">
    <source>
        <dbReference type="PIRNR" id="PIRNR001461"/>
    </source>
</evidence>
<dbReference type="InterPro" id="IPR013785">
    <property type="entry name" value="Aldolase_TIM"/>
</dbReference>
<comment type="cofactor">
    <cofactor evidence="4">
        <name>Zn(2+)</name>
        <dbReference type="ChEBI" id="CHEBI:29105"/>
    </cofactor>
</comment>
<evidence type="ECO:0000313" key="12">
    <source>
        <dbReference type="EMBL" id="WZL75393.1"/>
    </source>
</evidence>
<feature type="active site" description="Proton acceptor" evidence="10">
    <location>
        <position position="35"/>
    </location>
</feature>
<dbReference type="GO" id="GO:0004750">
    <property type="term" value="F:D-ribulose-phosphate 3-epimerase activity"/>
    <property type="evidence" value="ECO:0007669"/>
    <property type="project" value="UniProtKB-EC"/>
</dbReference>
<evidence type="ECO:0000256" key="5">
    <source>
        <dbReference type="ARBA" id="ARBA00001954"/>
    </source>
</evidence>
<dbReference type="Gene3D" id="3.20.20.70">
    <property type="entry name" value="Aldolase class I"/>
    <property type="match status" value="1"/>
</dbReference>
<dbReference type="InterPro" id="IPR011060">
    <property type="entry name" value="RibuloseP-bd_barrel"/>
</dbReference>
<comment type="cofactor">
    <cofactor evidence="5">
        <name>Fe(2+)</name>
        <dbReference type="ChEBI" id="CHEBI:29033"/>
    </cofactor>
</comment>
<evidence type="ECO:0000256" key="1">
    <source>
        <dbReference type="ARBA" id="ARBA00001782"/>
    </source>
</evidence>
<dbReference type="Pfam" id="PF00834">
    <property type="entry name" value="Ribul_P_3_epim"/>
    <property type="match status" value="1"/>
</dbReference>
<feature type="binding site" evidence="10">
    <location>
        <position position="8"/>
    </location>
    <ligand>
        <name>substrate</name>
    </ligand>
</feature>
<keyword evidence="10 11" id="KW-0119">Carbohydrate metabolism</keyword>
<evidence type="ECO:0000256" key="6">
    <source>
        <dbReference type="ARBA" id="ARBA00009541"/>
    </source>
</evidence>
<dbReference type="InterPro" id="IPR000056">
    <property type="entry name" value="Ribul_P_3_epim-like"/>
</dbReference>
<dbReference type="NCBIfam" id="TIGR01163">
    <property type="entry name" value="rpe"/>
    <property type="match status" value="1"/>
</dbReference>
<evidence type="ECO:0000313" key="13">
    <source>
        <dbReference type="Proteomes" id="UP001461341"/>
    </source>
</evidence>
<sequence>MSIKISASLDCADYLHLLSEVRKLEEGGVDMLHIDIMDGHFVPNFAIGTNLMRKLRPQTHLLFDVHLMVQDPERFIPLFAELGADIITFHVETTTRVYHLIDLIKKHQKKVGVALSPATPPSVLEYFLPYLDLVLVMTVDPGFVGQRFIPEAVTKVEVVRKMLVEKNRQLDIEVDGGIGEKTVPLLKRAGANVFVAGTSSIFSGKEDVKVAALRFREFCERC</sequence>
<evidence type="ECO:0000256" key="3">
    <source>
        <dbReference type="ARBA" id="ARBA00001941"/>
    </source>
</evidence>
<dbReference type="SUPFAM" id="SSF51366">
    <property type="entry name" value="Ribulose-phoshate binding barrel"/>
    <property type="match status" value="1"/>
</dbReference>
<accession>A0ABZ2YCE8</accession>
<dbReference type="EC" id="5.1.3.1" evidence="7 10"/>
<evidence type="ECO:0000256" key="8">
    <source>
        <dbReference type="ARBA" id="ARBA00022723"/>
    </source>
</evidence>
<comment type="cofactor">
    <cofactor evidence="2">
        <name>Mn(2+)</name>
        <dbReference type="ChEBI" id="CHEBI:29035"/>
    </cofactor>
</comment>
<feature type="binding site" evidence="10">
    <location>
        <position position="175"/>
    </location>
    <ligand>
        <name>a divalent metal cation</name>
        <dbReference type="ChEBI" id="CHEBI:60240"/>
    </ligand>
</feature>
<comment type="function">
    <text evidence="10">Catalyzes the reversible epimerization of D-ribulose 5-phosphate to D-xylulose 5-phosphate.</text>
</comment>
<evidence type="ECO:0000256" key="2">
    <source>
        <dbReference type="ARBA" id="ARBA00001936"/>
    </source>
</evidence>
<comment type="cofactor">
    <cofactor evidence="10">
        <name>a divalent metal cation</name>
        <dbReference type="ChEBI" id="CHEBI:60240"/>
    </cofactor>
    <text evidence="10">Binds 1 divalent metal cation per subunit.</text>
</comment>
<dbReference type="PROSITE" id="PS01085">
    <property type="entry name" value="RIBUL_P_3_EPIMER_1"/>
    <property type="match status" value="1"/>
</dbReference>
<keyword evidence="13" id="KW-1185">Reference proteome</keyword>
<evidence type="ECO:0000256" key="7">
    <source>
        <dbReference type="ARBA" id="ARBA00013188"/>
    </source>
</evidence>
<dbReference type="PANTHER" id="PTHR11749">
    <property type="entry name" value="RIBULOSE-5-PHOSPHATE-3-EPIMERASE"/>
    <property type="match status" value="1"/>
</dbReference>
<comment type="pathway">
    <text evidence="10">Carbohydrate degradation.</text>
</comment>
<reference evidence="12 13" key="1">
    <citation type="submission" date="2023-03" db="EMBL/GenBank/DDBJ databases">
        <title>Novel Species.</title>
        <authorList>
            <person name="Ma S."/>
        </authorList>
    </citation>
    <scope>NUCLEOTIDE SEQUENCE [LARGE SCALE GENOMIC DNA]</scope>
    <source>
        <strain evidence="12 13">B11</strain>
    </source>
</reference>
<comment type="cofactor">
    <cofactor evidence="3">
        <name>Co(2+)</name>
        <dbReference type="ChEBI" id="CHEBI:48828"/>
    </cofactor>
</comment>
<feature type="active site" description="Proton donor" evidence="10">
    <location>
        <position position="175"/>
    </location>
</feature>
<comment type="caution">
    <text evidence="10">Lacks conserved residue(s) required for the propagation of feature annotation.</text>
</comment>
<protein>
    <recommendedName>
        <fullName evidence="7 10">Ribulose-phosphate 3-epimerase</fullName>
        <ecNumber evidence="7 10">5.1.3.1</ecNumber>
    </recommendedName>
</protein>
<feature type="binding site" evidence="10">
    <location>
        <position position="35"/>
    </location>
    <ligand>
        <name>a divalent metal cation</name>
        <dbReference type="ChEBI" id="CHEBI:60240"/>
    </ligand>
</feature>
<evidence type="ECO:0000256" key="4">
    <source>
        <dbReference type="ARBA" id="ARBA00001947"/>
    </source>
</evidence>
<dbReference type="InterPro" id="IPR026019">
    <property type="entry name" value="Ribul_P_3_epim"/>
</dbReference>